<reference evidence="3" key="1">
    <citation type="submission" date="2018-10" db="EMBL/GenBank/DDBJ databases">
        <title>Hidden diversity of soil giant viruses.</title>
        <authorList>
            <person name="Schulz F."/>
            <person name="Alteio L."/>
            <person name="Goudeau D."/>
            <person name="Ryan E.M."/>
            <person name="Malmstrom R.R."/>
            <person name="Blanchard J."/>
            <person name="Woyke T."/>
        </authorList>
    </citation>
    <scope>NUCLEOTIDE SEQUENCE</scope>
    <source>
        <strain evidence="3">SYV1</strain>
    </source>
</reference>
<accession>A0A3G5AI24</accession>
<dbReference type="EMBL" id="MK072517">
    <property type="protein sequence ID" value="AYV86865.1"/>
    <property type="molecule type" value="Genomic_DNA"/>
</dbReference>
<evidence type="ECO:0000256" key="2">
    <source>
        <dbReference type="SAM" id="Phobius"/>
    </source>
</evidence>
<feature type="compositionally biased region" description="Low complexity" evidence="1">
    <location>
        <begin position="351"/>
        <end position="360"/>
    </location>
</feature>
<name>A0A3G5AI24_9VIRU</name>
<organism evidence="3">
    <name type="scientific">Sylvanvirus sp</name>
    <dbReference type="NCBI Taxonomy" id="2487774"/>
    <lineage>
        <taxon>Viruses</taxon>
    </lineage>
</organism>
<keyword evidence="2" id="KW-0472">Membrane</keyword>
<keyword evidence="2" id="KW-1133">Transmembrane helix</keyword>
<gene>
    <name evidence="3" type="ORF">Sylvanvirus11_28</name>
</gene>
<feature type="region of interest" description="Disordered" evidence="1">
    <location>
        <begin position="148"/>
        <end position="270"/>
    </location>
</feature>
<keyword evidence="2" id="KW-0812">Transmembrane</keyword>
<feature type="transmembrane region" description="Helical" evidence="2">
    <location>
        <begin position="34"/>
        <end position="53"/>
    </location>
</feature>
<feature type="region of interest" description="Disordered" evidence="1">
    <location>
        <begin position="350"/>
        <end position="417"/>
    </location>
</feature>
<feature type="compositionally biased region" description="Low complexity" evidence="1">
    <location>
        <begin position="368"/>
        <end position="378"/>
    </location>
</feature>
<evidence type="ECO:0000256" key="1">
    <source>
        <dbReference type="SAM" id="MobiDB-lite"/>
    </source>
</evidence>
<protein>
    <submittedName>
        <fullName evidence="3">Uncharacterized protein</fullName>
    </submittedName>
</protein>
<feature type="compositionally biased region" description="Polar residues" evidence="1">
    <location>
        <begin position="394"/>
        <end position="403"/>
    </location>
</feature>
<sequence length="417" mass="45161">MSRKSSLSNYDLPQGISRVRVNYKRQEDMSWARTILQLSVMPLGIALWNYVAVLHANTFGVRRSGQSLKDRYELLFNQYSRTRGAPNGDRDNDPLRDLIFEIEKKMDLFHVATIRGDVNPTSVVAAARRANTHDVVLSDDDDVGNDIEFKQEERNPNVSSSSSSTRYATPPSSCSSSSHYTTPPSSCSSSSHHTTPPSSSSSCSHHTTPPSSSSSSSHYVIPPSSSASHYTTPQSSSSSSDYTTPQSSSSSSDYTTPPSKGRKRVTSDTEMDLENGVEILKRQGIKNDGLPARMVTTFSRSAALVDEYKKTDDLRHQEIMVLMNSFVHEQVAIKGFLSKIHDVLLEAKNLGSGSSSSSSTRGGGSSGGSSNISITTSSMDTIECSSGEPPFSPSLLNTSSSFDDNARAPKKSVSDNP</sequence>
<proteinExistence type="predicted"/>
<feature type="compositionally biased region" description="Low complexity" evidence="1">
    <location>
        <begin position="159"/>
        <end position="259"/>
    </location>
</feature>
<evidence type="ECO:0000313" key="3">
    <source>
        <dbReference type="EMBL" id="AYV86865.1"/>
    </source>
</evidence>